<dbReference type="InParanoid" id="M4E563"/>
<dbReference type="Gramene" id="Bra023917.1">
    <property type="protein sequence ID" value="Bra023917.1-P"/>
    <property type="gene ID" value="Bra023917"/>
</dbReference>
<evidence type="ECO:0000313" key="2">
    <source>
        <dbReference type="Proteomes" id="UP000011750"/>
    </source>
</evidence>
<name>M4E563_BRACM</name>
<reference evidence="1 2" key="2">
    <citation type="journal article" date="2018" name="Hortic Res">
        <title>Improved Brassica rapa reference genome by single-molecule sequencing and chromosome conformation capture technologies.</title>
        <authorList>
            <person name="Zhang L."/>
            <person name="Cai X."/>
            <person name="Wu J."/>
            <person name="Liu M."/>
            <person name="Grob S."/>
            <person name="Cheng F."/>
            <person name="Liang J."/>
            <person name="Cai C."/>
            <person name="Liu Z."/>
            <person name="Liu B."/>
            <person name="Wang F."/>
            <person name="Li S."/>
            <person name="Liu F."/>
            <person name="Li X."/>
            <person name="Cheng L."/>
            <person name="Yang W."/>
            <person name="Li M.H."/>
            <person name="Grossniklaus U."/>
            <person name="Zheng H."/>
            <person name="Wang X."/>
        </authorList>
    </citation>
    <scope>NUCLEOTIDE SEQUENCE [LARGE SCALE GENOMIC DNA]</scope>
    <source>
        <strain evidence="1 2">cv. Chiifu-401-42</strain>
    </source>
</reference>
<proteinExistence type="predicted"/>
<keyword evidence="2" id="KW-1185">Reference proteome</keyword>
<evidence type="ECO:0000313" key="1">
    <source>
        <dbReference type="EnsemblPlants" id="Bra023917.1-P"/>
    </source>
</evidence>
<protein>
    <submittedName>
        <fullName evidence="1">Uncharacterized protein</fullName>
    </submittedName>
</protein>
<dbReference type="EnsemblPlants" id="Bra023917.1">
    <property type="protein sequence ID" value="Bra023917.1-P"/>
    <property type="gene ID" value="Bra023917"/>
</dbReference>
<sequence length="93" mass="10719">MRQKRSRQLDELPEKYRYRQDEAKLKSSSWAFLIGPRGPHSSERSLSRVPLSRRRSTRDIVEASRVINRFKPTVRAVAFLGLGQAFYSLGLVG</sequence>
<organism evidence="1 2">
    <name type="scientific">Brassica campestris</name>
    <name type="common">Field mustard</name>
    <dbReference type="NCBI Taxonomy" id="3711"/>
    <lineage>
        <taxon>Eukaryota</taxon>
        <taxon>Viridiplantae</taxon>
        <taxon>Streptophyta</taxon>
        <taxon>Embryophyta</taxon>
        <taxon>Tracheophyta</taxon>
        <taxon>Spermatophyta</taxon>
        <taxon>Magnoliopsida</taxon>
        <taxon>eudicotyledons</taxon>
        <taxon>Gunneridae</taxon>
        <taxon>Pentapetalae</taxon>
        <taxon>rosids</taxon>
        <taxon>malvids</taxon>
        <taxon>Brassicales</taxon>
        <taxon>Brassicaceae</taxon>
        <taxon>Brassiceae</taxon>
        <taxon>Brassica</taxon>
    </lineage>
</organism>
<dbReference type="HOGENOM" id="CLU_2402752_0_0_1"/>
<accession>M4E563</accession>
<dbReference type="AlphaFoldDB" id="M4E563"/>
<reference evidence="1" key="3">
    <citation type="submission" date="2023-03" db="UniProtKB">
        <authorList>
            <consortium name="EnsemblPlants"/>
        </authorList>
    </citation>
    <scope>IDENTIFICATION</scope>
    <source>
        <strain evidence="1">cv. Chiifu-401-42</strain>
    </source>
</reference>
<reference evidence="1 2" key="1">
    <citation type="journal article" date="2011" name="Nat. Genet.">
        <title>The genome of the mesopolyploid crop species Brassica rapa.</title>
        <authorList>
            <consortium name="Brassica rapa Genome Sequencing Project Consortium"/>
            <person name="Wang X."/>
            <person name="Wang H."/>
            <person name="Wang J."/>
            <person name="Sun R."/>
            <person name="Wu J."/>
            <person name="Liu S."/>
            <person name="Bai Y."/>
            <person name="Mun J.H."/>
            <person name="Bancroft I."/>
            <person name="Cheng F."/>
            <person name="Huang S."/>
            <person name="Li X."/>
            <person name="Hua W."/>
            <person name="Wang J."/>
            <person name="Wang X."/>
            <person name="Freeling M."/>
            <person name="Pires J.C."/>
            <person name="Paterson A.H."/>
            <person name="Chalhoub B."/>
            <person name="Wang B."/>
            <person name="Hayward A."/>
            <person name="Sharpe A.G."/>
            <person name="Park B.S."/>
            <person name="Weisshaar B."/>
            <person name="Liu B."/>
            <person name="Li B."/>
            <person name="Liu B."/>
            <person name="Tong C."/>
            <person name="Song C."/>
            <person name="Duran C."/>
            <person name="Peng C."/>
            <person name="Geng C."/>
            <person name="Koh C."/>
            <person name="Lin C."/>
            <person name="Edwards D."/>
            <person name="Mu D."/>
            <person name="Shen D."/>
            <person name="Soumpourou E."/>
            <person name="Li F."/>
            <person name="Fraser F."/>
            <person name="Conant G."/>
            <person name="Lassalle G."/>
            <person name="King G.J."/>
            <person name="Bonnema G."/>
            <person name="Tang H."/>
            <person name="Wang H."/>
            <person name="Belcram H."/>
            <person name="Zhou H."/>
            <person name="Hirakawa H."/>
            <person name="Abe H."/>
            <person name="Guo H."/>
            <person name="Wang H."/>
            <person name="Jin H."/>
            <person name="Parkin I.A."/>
            <person name="Batley J."/>
            <person name="Kim J.S."/>
            <person name="Just J."/>
            <person name="Li J."/>
            <person name="Xu J."/>
            <person name="Deng J."/>
            <person name="Kim J.A."/>
            <person name="Li J."/>
            <person name="Yu J."/>
            <person name="Meng J."/>
            <person name="Wang J."/>
            <person name="Min J."/>
            <person name="Poulain J."/>
            <person name="Wang J."/>
            <person name="Hatakeyama K."/>
            <person name="Wu K."/>
            <person name="Wang L."/>
            <person name="Fang L."/>
            <person name="Trick M."/>
            <person name="Links M.G."/>
            <person name="Zhao M."/>
            <person name="Jin M."/>
            <person name="Ramchiary N."/>
            <person name="Drou N."/>
            <person name="Berkman P.J."/>
            <person name="Cai Q."/>
            <person name="Huang Q."/>
            <person name="Li R."/>
            <person name="Tabata S."/>
            <person name="Cheng S."/>
            <person name="Zhang S."/>
            <person name="Zhang S."/>
            <person name="Huang S."/>
            <person name="Sato S."/>
            <person name="Sun S."/>
            <person name="Kwon S.J."/>
            <person name="Choi S.R."/>
            <person name="Lee T.H."/>
            <person name="Fan W."/>
            <person name="Zhao X."/>
            <person name="Tan X."/>
            <person name="Xu X."/>
            <person name="Wang Y."/>
            <person name="Qiu Y."/>
            <person name="Yin Y."/>
            <person name="Li Y."/>
            <person name="Du Y."/>
            <person name="Liao Y."/>
            <person name="Lim Y."/>
            <person name="Narusaka Y."/>
            <person name="Wang Y."/>
            <person name="Wang Z."/>
            <person name="Li Z."/>
            <person name="Wang Z."/>
            <person name="Xiong Z."/>
            <person name="Zhang Z."/>
        </authorList>
    </citation>
    <scope>NUCLEOTIDE SEQUENCE [LARGE SCALE GENOMIC DNA]</scope>
    <source>
        <strain evidence="1 2">cv. Chiifu-401-42</strain>
    </source>
</reference>
<dbReference type="Proteomes" id="UP000011750">
    <property type="component" value="Chromosome A01"/>
</dbReference>